<keyword evidence="4" id="KW-0326">Glycosidase</keyword>
<organism evidence="9 10">
    <name type="scientific">Clostridium intestinale URNW</name>
    <dbReference type="NCBI Taxonomy" id="1294142"/>
    <lineage>
        <taxon>Bacteria</taxon>
        <taxon>Bacillati</taxon>
        <taxon>Bacillota</taxon>
        <taxon>Clostridia</taxon>
        <taxon>Eubacteriales</taxon>
        <taxon>Clostridiaceae</taxon>
        <taxon>Clostridium</taxon>
    </lineage>
</organism>
<feature type="domain" description="SpaA-like prealbumin fold" evidence="8">
    <location>
        <begin position="977"/>
        <end position="1060"/>
    </location>
</feature>
<dbReference type="Gene3D" id="2.60.40.4270">
    <property type="entry name" value="Listeria-Bacteroides repeat domain"/>
    <property type="match status" value="1"/>
</dbReference>
<comment type="caution">
    <text evidence="9">The sequence shown here is derived from an EMBL/GenBank/DDBJ whole genome shotgun (WGS) entry which is preliminary data.</text>
</comment>
<dbReference type="GO" id="GO:0030313">
    <property type="term" value="C:cell envelope"/>
    <property type="evidence" value="ECO:0007669"/>
    <property type="project" value="UniProtKB-SubCell"/>
</dbReference>
<dbReference type="Gene3D" id="2.115.10.20">
    <property type="entry name" value="Glycosyl hydrolase domain, family 43"/>
    <property type="match status" value="1"/>
</dbReference>
<dbReference type="InterPro" id="IPR018053">
    <property type="entry name" value="Glyco_hydro_32_AS"/>
</dbReference>
<evidence type="ECO:0000259" key="8">
    <source>
        <dbReference type="Pfam" id="PF17802"/>
    </source>
</evidence>
<dbReference type="PANTHER" id="PTHR42800">
    <property type="entry name" value="EXOINULINASE INUD (AFU_ORTHOLOGUE AFUA_5G00480)"/>
    <property type="match status" value="1"/>
</dbReference>
<dbReference type="GO" id="GO:0005987">
    <property type="term" value="P:sucrose catabolic process"/>
    <property type="evidence" value="ECO:0007669"/>
    <property type="project" value="TreeGrafter"/>
</dbReference>
<dbReference type="EMBL" id="APJA01000009">
    <property type="protein sequence ID" value="ERK31614.1"/>
    <property type="molecule type" value="Genomic_DNA"/>
</dbReference>
<evidence type="ECO:0000256" key="4">
    <source>
        <dbReference type="ARBA" id="ARBA00023295"/>
    </source>
</evidence>
<dbReference type="Pfam" id="PF00251">
    <property type="entry name" value="Glyco_hydro_32N"/>
    <property type="match status" value="1"/>
</dbReference>
<feature type="transmembrane region" description="Helical" evidence="5">
    <location>
        <begin position="1333"/>
        <end position="1354"/>
    </location>
</feature>
<gene>
    <name evidence="9" type="ORF">CINTURNW_0742</name>
</gene>
<dbReference type="PROSITE" id="PS00609">
    <property type="entry name" value="GLYCOSYL_HYDROL_F32"/>
    <property type="match status" value="1"/>
</dbReference>
<dbReference type="PATRIC" id="fig|1294142.3.peg.735"/>
<dbReference type="CDD" id="cd18622">
    <property type="entry name" value="GH32_Inu-like"/>
    <property type="match status" value="1"/>
</dbReference>
<keyword evidence="10" id="KW-1185">Reference proteome</keyword>
<dbReference type="Gene3D" id="2.60.120.560">
    <property type="entry name" value="Exo-inulinase, domain 1"/>
    <property type="match status" value="3"/>
</dbReference>
<dbReference type="SMART" id="SM00640">
    <property type="entry name" value="Glyco_32"/>
    <property type="match status" value="1"/>
</dbReference>
<dbReference type="Gene3D" id="2.60.40.10">
    <property type="entry name" value="Immunoglobulins"/>
    <property type="match status" value="1"/>
</dbReference>
<dbReference type="GO" id="GO:0005737">
    <property type="term" value="C:cytoplasm"/>
    <property type="evidence" value="ECO:0007669"/>
    <property type="project" value="TreeGrafter"/>
</dbReference>
<protein>
    <submittedName>
        <fullName evidence="9">Glycosyl hydrolase family 32 protein</fullName>
    </submittedName>
</protein>
<dbReference type="InterPro" id="IPR023296">
    <property type="entry name" value="Glyco_hydro_beta-prop_sf"/>
</dbReference>
<comment type="similarity">
    <text evidence="2">Belongs to the glycosyl hydrolase 32 family.</text>
</comment>
<evidence type="ECO:0000256" key="2">
    <source>
        <dbReference type="ARBA" id="ARBA00009902"/>
    </source>
</evidence>
<evidence type="ECO:0000313" key="9">
    <source>
        <dbReference type="EMBL" id="ERK31614.1"/>
    </source>
</evidence>
<dbReference type="InterPro" id="IPR013320">
    <property type="entry name" value="ConA-like_dom_sf"/>
</dbReference>
<dbReference type="InterPro" id="IPR042229">
    <property type="entry name" value="Listeria/Bacterioides_rpt_sf"/>
</dbReference>
<dbReference type="SUPFAM" id="SSF75005">
    <property type="entry name" value="Arabinanase/levansucrase/invertase"/>
    <property type="match status" value="1"/>
</dbReference>
<dbReference type="SUPFAM" id="SSF49899">
    <property type="entry name" value="Concanavalin A-like lectins/glucanases"/>
    <property type="match status" value="1"/>
</dbReference>
<dbReference type="InterPro" id="IPR013148">
    <property type="entry name" value="Glyco_hydro_32_N"/>
</dbReference>
<name>U2Q642_9CLOT</name>
<dbReference type="InterPro" id="IPR013783">
    <property type="entry name" value="Ig-like_fold"/>
</dbReference>
<reference evidence="9 10" key="1">
    <citation type="journal article" date="2013" name="Genome Announc.">
        <title>Draft Genome Sequence of the Hydrogen- and Ethanol-Producing Bacterium Clostridium intestinale Strain URNW.</title>
        <authorList>
            <person name="Lal S."/>
            <person name="Ramachandran U."/>
            <person name="Zhang X."/>
            <person name="Sparling R."/>
            <person name="Levin D.B."/>
        </authorList>
    </citation>
    <scope>NUCLEOTIDE SEQUENCE [LARGE SCALE GENOMIC DNA]</scope>
    <source>
        <strain evidence="9 10">URNW</strain>
    </source>
</reference>
<keyword evidence="5" id="KW-0812">Transmembrane</keyword>
<keyword evidence="3 9" id="KW-0378">Hydrolase</keyword>
<evidence type="ECO:0000259" key="7">
    <source>
        <dbReference type="Pfam" id="PF08244"/>
    </source>
</evidence>
<dbReference type="RefSeq" id="WP_021800790.1">
    <property type="nucleotide sequence ID" value="NZ_KI273145.1"/>
</dbReference>
<keyword evidence="5" id="KW-1133">Transmembrane helix</keyword>
<sequence>MNKKVKKLFSFFTCSVMFLTTCITTKPIIANAHNVTTINKEDFISGDFDYLTNNLTLIKKNGDNGAVTNISATTFSYEGDVNLNEGPSAALTFGIDNKDDQFSGSWYAVNINKTENYSYSEHDKITGVVRMFKVIPGEPLGFNVVAPLTEEQKKKNSFHYKVTVDKLKNIKFYIDGSLVLIHNDPSWSGGNLGLLTFNSKATFSNLNFSNSVVDNDENGFNTNLANIRGIEGTWIKTNEGLFSQGRGDNFAISETIGRDFIYEGKVTLPSTGAASLAFRTNDDGTNAYVANVDKGAGMGKLFKFQNGAASIFSEFRLAEIKDSYNLMVKAIGGHIEYYIDNLLVASCDDTSFSSGKFGVLNFNASQVYQDLIKTDIDASTYPKLTNLQLKDVDMQPAFNESYFTYNSTVEYGRDTLILKPTAINISSVGIKAINSQGSEILNSTIANEEFNEISIPVGLNKIYLTLRSQDGNEMTYLLNVKRGQDPSTLYSEQYRPQFHYSPRENWINDPNGMVYYEGEYHLFYQYYPYGKEWGPMHWGHAVTTDLIHWEELPIALYPDEIGTMFSGSAVIDENNTTGFFTNTPEKKGLVAIYTTDNAGIQHQNIAYSTDKGRTWTKYEGNPVIKTSDDPLKDGAFRDPKVFWHEESQKWMMVLAGGPLRFFSSSDLKTWSPEAMQPDIHTECPDLLKINIEGTDEYKWVLSEGGRYYRIGDFKQVNGKWTFVSETDSISMNFGKDSYAAQTYNNTPDGRIIMINWMNTWDNYCNAISAITDPYNGSFNLQHELKLKKNFDGQVRLYQEAVKEYDTLRLKPIVLNNKSVSERNNILKGISAKQAEIVAEFTPGENTTDVGFKLRVGKNQETIVNYNIDSEELTIDRKKSGKIPTENGNRNYESDLFKAVQSGYMSKTEEGKIKLRIFLDWSSIEVFGNDGEVTGASLIFPDDSSTAMEAYSKGEASNADISIYPINSIWRNEEASLNINTIDISKSGDSLEGTEFKLYDLNGNTIETGTIKTDSNGKVSIINLSRNKYILKLVNAPRGYEYDKDWSVQIDLTNGSKDIEVNMISLYRKVIFKDYDGNIISEQKVLKGSSAKELELPTREGYTFTGWDKDFDNVTDDLIVTATYKKNVDTIILNKDINKIIERMKEAINETKHGETININGSEYPYIDSKIFESIKGVDRVFKFTVNSQGITLVWSFNGKDIEDTNISVDLSLNDESNNKEIIEKLDSKAQIISFRNHGKLPVPMTITIPVDTSKIDISKPIYIYHFNEENKKAEALEALKVYKNEDSYFVDVTFTHNSDYFLSNRDKFDSVMEEPTSSDSIDKPDKLVQTGSLITINNFMLIGFVMLASGAYLMRKRKV</sequence>
<dbReference type="Pfam" id="PF17802">
    <property type="entry name" value="SpaA"/>
    <property type="match status" value="1"/>
</dbReference>
<proteinExistence type="inferred from homology"/>
<dbReference type="GO" id="GO:0004575">
    <property type="term" value="F:sucrose alpha-glucosidase activity"/>
    <property type="evidence" value="ECO:0007669"/>
    <property type="project" value="TreeGrafter"/>
</dbReference>
<keyword evidence="5" id="KW-0472">Membrane</keyword>
<dbReference type="InterPro" id="IPR041033">
    <property type="entry name" value="SpaA_PFL_dom_1"/>
</dbReference>
<dbReference type="STRING" id="1294142.CINTURNW_0742"/>
<comment type="subcellular location">
    <subcellularLocation>
        <location evidence="1">Cell envelope</location>
    </subcellularLocation>
</comment>
<dbReference type="Pfam" id="PF09479">
    <property type="entry name" value="Flg_new"/>
    <property type="match status" value="1"/>
</dbReference>
<dbReference type="HOGENOM" id="CLU_005631_0_0_9"/>
<dbReference type="eggNOG" id="COG5492">
    <property type="taxonomic scope" value="Bacteria"/>
</dbReference>
<feature type="domain" description="Glycosyl hydrolase family 32 N-terminal" evidence="6">
    <location>
        <begin position="499"/>
        <end position="798"/>
    </location>
</feature>
<feature type="domain" description="Glycosyl hydrolase family 32 C-terminal" evidence="7">
    <location>
        <begin position="804"/>
        <end position="963"/>
    </location>
</feature>
<dbReference type="InterPro" id="IPR001362">
    <property type="entry name" value="Glyco_hydro_32"/>
</dbReference>
<dbReference type="PANTHER" id="PTHR42800:SF1">
    <property type="entry name" value="EXOINULINASE INUD (AFU_ORTHOLOGUE AFUA_5G00480)"/>
    <property type="match status" value="1"/>
</dbReference>
<evidence type="ECO:0000256" key="1">
    <source>
        <dbReference type="ARBA" id="ARBA00004196"/>
    </source>
</evidence>
<evidence type="ECO:0000313" key="10">
    <source>
        <dbReference type="Proteomes" id="UP000016721"/>
    </source>
</evidence>
<accession>U2Q642</accession>
<dbReference type="InterPro" id="IPR013189">
    <property type="entry name" value="Glyco_hydro_32_C"/>
</dbReference>
<dbReference type="InterPro" id="IPR013378">
    <property type="entry name" value="InlB-like_B-rpt"/>
</dbReference>
<dbReference type="eggNOG" id="COG1621">
    <property type="taxonomic scope" value="Bacteria"/>
</dbReference>
<dbReference type="Pfam" id="PF08244">
    <property type="entry name" value="Glyco_hydro_32C"/>
    <property type="match status" value="1"/>
</dbReference>
<evidence type="ECO:0000256" key="5">
    <source>
        <dbReference type="SAM" id="Phobius"/>
    </source>
</evidence>
<evidence type="ECO:0000259" key="6">
    <source>
        <dbReference type="Pfam" id="PF00251"/>
    </source>
</evidence>
<evidence type="ECO:0000256" key="3">
    <source>
        <dbReference type="ARBA" id="ARBA00022801"/>
    </source>
</evidence>
<dbReference type="Proteomes" id="UP000016721">
    <property type="component" value="Unassembled WGS sequence"/>
</dbReference>
<dbReference type="OrthoDB" id="9759709at2"/>